<organism evidence="2 3">
    <name type="scientific">Nitrobacter hamburgensis (strain DSM 10229 / NCIMB 13809 / X14)</name>
    <dbReference type="NCBI Taxonomy" id="323097"/>
    <lineage>
        <taxon>Bacteria</taxon>
        <taxon>Pseudomonadati</taxon>
        <taxon>Pseudomonadota</taxon>
        <taxon>Alphaproteobacteria</taxon>
        <taxon>Hyphomicrobiales</taxon>
        <taxon>Nitrobacteraceae</taxon>
        <taxon>Nitrobacter</taxon>
    </lineage>
</organism>
<dbReference type="KEGG" id="nha:Nham_3003"/>
<evidence type="ECO:0000256" key="1">
    <source>
        <dbReference type="SAM" id="MobiDB-lite"/>
    </source>
</evidence>
<feature type="compositionally biased region" description="Basic and acidic residues" evidence="1">
    <location>
        <begin position="71"/>
        <end position="83"/>
    </location>
</feature>
<feature type="region of interest" description="Disordered" evidence="1">
    <location>
        <begin position="71"/>
        <end position="91"/>
    </location>
</feature>
<accession>Q1QJ41</accession>
<dbReference type="RefSeq" id="WP_011511418.1">
    <property type="nucleotide sequence ID" value="NC_007964.1"/>
</dbReference>
<dbReference type="Proteomes" id="UP000001953">
    <property type="component" value="Chromosome"/>
</dbReference>
<dbReference type="EMBL" id="CP000319">
    <property type="protein sequence ID" value="ABE63756.1"/>
    <property type="molecule type" value="Genomic_DNA"/>
</dbReference>
<dbReference type="HOGENOM" id="CLU_2423941_0_0_5"/>
<keyword evidence="3" id="KW-1185">Reference proteome</keyword>
<gene>
    <name evidence="2" type="ordered locus">Nham_3003</name>
</gene>
<sequence length="91" mass="10215">MLAALIPALVNRGVLSPQDANEIYENALMMIEMQQGADPAVQCVYEAAREWKTPGGWRGSREAMKIKSETYRENAPARHERLRTSLLENGI</sequence>
<evidence type="ECO:0000313" key="2">
    <source>
        <dbReference type="EMBL" id="ABE63756.1"/>
    </source>
</evidence>
<name>Q1QJ41_NITHX</name>
<dbReference type="AlphaFoldDB" id="Q1QJ41"/>
<evidence type="ECO:0000313" key="3">
    <source>
        <dbReference type="Proteomes" id="UP000001953"/>
    </source>
</evidence>
<reference evidence="2 3" key="1">
    <citation type="submission" date="2006-03" db="EMBL/GenBank/DDBJ databases">
        <title>Complete sequence of chromosome of Nitrobacter hamburgensis X14.</title>
        <authorList>
            <consortium name="US DOE Joint Genome Institute"/>
            <person name="Copeland A."/>
            <person name="Lucas S."/>
            <person name="Lapidus A."/>
            <person name="Barry K."/>
            <person name="Detter J.C."/>
            <person name="Glavina del Rio T."/>
            <person name="Hammon N."/>
            <person name="Israni S."/>
            <person name="Dalin E."/>
            <person name="Tice H."/>
            <person name="Pitluck S."/>
            <person name="Chain P."/>
            <person name="Malfatti S."/>
            <person name="Shin M."/>
            <person name="Vergez L."/>
            <person name="Schmutz J."/>
            <person name="Larimer F."/>
            <person name="Land M."/>
            <person name="Hauser L."/>
            <person name="Kyrpides N."/>
            <person name="Ivanova N."/>
            <person name="Ward B."/>
            <person name="Arp D."/>
            <person name="Klotz M."/>
            <person name="Stein L."/>
            <person name="O'Mullan G."/>
            <person name="Starkenburg S."/>
            <person name="Sayavedra L."/>
            <person name="Poret-Peterson A.T."/>
            <person name="Gentry M.E."/>
            <person name="Bruce D."/>
            <person name="Richardson P."/>
        </authorList>
    </citation>
    <scope>NUCLEOTIDE SEQUENCE [LARGE SCALE GENOMIC DNA]</scope>
    <source>
        <strain evidence="3">DSM 10229 / NCIMB 13809 / X14</strain>
    </source>
</reference>
<dbReference type="STRING" id="323097.Nham_3003"/>
<proteinExistence type="predicted"/>
<protein>
    <submittedName>
        <fullName evidence="2">Uncharacterized protein</fullName>
    </submittedName>
</protein>